<dbReference type="Gene3D" id="1.10.238.10">
    <property type="entry name" value="EF-hand"/>
    <property type="match status" value="2"/>
</dbReference>
<keyword evidence="3" id="KW-0677">Repeat</keyword>
<dbReference type="InterPro" id="IPR002048">
    <property type="entry name" value="EF_hand_dom"/>
</dbReference>
<protein>
    <recommendedName>
        <fullName evidence="1">Calmodulin</fullName>
    </recommendedName>
</protein>
<evidence type="ECO:0000256" key="2">
    <source>
        <dbReference type="ARBA" id="ARBA00022723"/>
    </source>
</evidence>
<dbReference type="SMART" id="SM00054">
    <property type="entry name" value="EFh"/>
    <property type="match status" value="3"/>
</dbReference>
<gene>
    <name evidence="7" type="ORF">GNI_124140</name>
</gene>
<dbReference type="GeneID" id="22914373"/>
<evidence type="ECO:0000313" key="7">
    <source>
        <dbReference type="EMBL" id="EZG51568.1"/>
    </source>
</evidence>
<dbReference type="Proteomes" id="UP000019763">
    <property type="component" value="Unassembled WGS sequence"/>
</dbReference>
<dbReference type="GO" id="GO:0016460">
    <property type="term" value="C:myosin II complex"/>
    <property type="evidence" value="ECO:0007669"/>
    <property type="project" value="TreeGrafter"/>
</dbReference>
<accession>A0A023B274</accession>
<evidence type="ECO:0000259" key="6">
    <source>
        <dbReference type="PROSITE" id="PS50222"/>
    </source>
</evidence>
<dbReference type="EMBL" id="AFNH02000925">
    <property type="protein sequence ID" value="EZG51568.1"/>
    <property type="molecule type" value="Genomic_DNA"/>
</dbReference>
<dbReference type="PANTHER" id="PTHR23048:SF0">
    <property type="entry name" value="CALMODULIN LIKE 3"/>
    <property type="match status" value="1"/>
</dbReference>
<feature type="domain" description="EF-hand" evidence="6">
    <location>
        <begin position="107"/>
        <end position="142"/>
    </location>
</feature>
<evidence type="ECO:0000256" key="1">
    <source>
        <dbReference type="ARBA" id="ARBA00020786"/>
    </source>
</evidence>
<dbReference type="RefSeq" id="XP_011131952.1">
    <property type="nucleotide sequence ID" value="XM_011133650.1"/>
</dbReference>
<dbReference type="PANTHER" id="PTHR23048">
    <property type="entry name" value="MYOSIN LIGHT CHAIN 1, 3"/>
    <property type="match status" value="1"/>
</dbReference>
<dbReference type="eggNOG" id="KOG0027">
    <property type="taxonomic scope" value="Eukaryota"/>
</dbReference>
<dbReference type="FunFam" id="1.10.238.10:FF:000001">
    <property type="entry name" value="Calmodulin 1"/>
    <property type="match status" value="1"/>
</dbReference>
<dbReference type="VEuPathDB" id="CryptoDB:GNI_124140"/>
<organism evidence="7 8">
    <name type="scientific">Gregarina niphandrodes</name>
    <name type="common">Septate eugregarine</name>
    <dbReference type="NCBI Taxonomy" id="110365"/>
    <lineage>
        <taxon>Eukaryota</taxon>
        <taxon>Sar</taxon>
        <taxon>Alveolata</taxon>
        <taxon>Apicomplexa</taxon>
        <taxon>Conoidasida</taxon>
        <taxon>Gregarinasina</taxon>
        <taxon>Eugregarinorida</taxon>
        <taxon>Gregarinidae</taxon>
        <taxon>Gregarina</taxon>
    </lineage>
</organism>
<evidence type="ECO:0000256" key="3">
    <source>
        <dbReference type="ARBA" id="ARBA00022737"/>
    </source>
</evidence>
<proteinExistence type="predicted"/>
<sequence>MDIEDYRAAFSLFDINGDGHISPSELGAVMRSMGLYPSEGDIQQMIAGLPNKEIAFNDFVGLVTKNVAGTSLQDELEEAYQMFDRDGNGLISASELQHVLKHLGEDLNDDEIAELICGVDGDNDAQVNYSEFINLMTSSNRPATAASGDDW</sequence>
<reference evidence="7" key="1">
    <citation type="submission" date="2013-12" db="EMBL/GenBank/DDBJ databases">
        <authorList>
            <person name="Omoto C.K."/>
            <person name="Sibley D."/>
            <person name="Venepally P."/>
            <person name="Hadjithomas M."/>
            <person name="Karamycheva S."/>
            <person name="Brunk B."/>
            <person name="Roos D."/>
            <person name="Caler E."/>
            <person name="Lorenzi H."/>
        </authorList>
    </citation>
    <scope>NUCLEOTIDE SEQUENCE</scope>
</reference>
<feature type="domain" description="EF-hand" evidence="6">
    <location>
        <begin position="1"/>
        <end position="36"/>
    </location>
</feature>
<dbReference type="InterPro" id="IPR050230">
    <property type="entry name" value="CALM/Myosin/TropC-like"/>
</dbReference>
<dbReference type="InterPro" id="IPR018247">
    <property type="entry name" value="EF_Hand_1_Ca_BS"/>
</dbReference>
<dbReference type="PROSITE" id="PS50222">
    <property type="entry name" value="EF_HAND_2"/>
    <property type="match status" value="3"/>
</dbReference>
<comment type="caution">
    <text evidence="7">The sequence shown here is derived from an EMBL/GenBank/DDBJ whole genome shotgun (WGS) entry which is preliminary data.</text>
</comment>
<dbReference type="Pfam" id="PF13405">
    <property type="entry name" value="EF-hand_6"/>
    <property type="match status" value="1"/>
</dbReference>
<dbReference type="InterPro" id="IPR011992">
    <property type="entry name" value="EF-hand-dom_pair"/>
</dbReference>
<dbReference type="SUPFAM" id="SSF47473">
    <property type="entry name" value="EF-hand"/>
    <property type="match status" value="1"/>
</dbReference>
<dbReference type="OrthoDB" id="26525at2759"/>
<evidence type="ECO:0000256" key="4">
    <source>
        <dbReference type="ARBA" id="ARBA00022837"/>
    </source>
</evidence>
<dbReference type="PROSITE" id="PS00018">
    <property type="entry name" value="EF_HAND_1"/>
    <property type="match status" value="2"/>
</dbReference>
<keyword evidence="4" id="KW-0106">Calcium</keyword>
<dbReference type="CDD" id="cd00051">
    <property type="entry name" value="EFh"/>
    <property type="match status" value="2"/>
</dbReference>
<dbReference type="OMA" id="HELDIMI"/>
<feature type="domain" description="EF-hand" evidence="6">
    <location>
        <begin position="71"/>
        <end position="106"/>
    </location>
</feature>
<name>A0A023B274_GRENI</name>
<dbReference type="Pfam" id="PF13499">
    <property type="entry name" value="EF-hand_7"/>
    <property type="match status" value="1"/>
</dbReference>
<evidence type="ECO:0000313" key="8">
    <source>
        <dbReference type="Proteomes" id="UP000019763"/>
    </source>
</evidence>
<dbReference type="GO" id="GO:0005509">
    <property type="term" value="F:calcium ion binding"/>
    <property type="evidence" value="ECO:0007669"/>
    <property type="project" value="InterPro"/>
</dbReference>
<dbReference type="AlphaFoldDB" id="A0A023B274"/>
<keyword evidence="5" id="KW-0007">Acetylation</keyword>
<evidence type="ECO:0000256" key="5">
    <source>
        <dbReference type="ARBA" id="ARBA00022990"/>
    </source>
</evidence>
<keyword evidence="8" id="KW-1185">Reference proteome</keyword>
<keyword evidence="2" id="KW-0479">Metal-binding</keyword>